<feature type="transmembrane region" description="Helical" evidence="1">
    <location>
        <begin position="168"/>
        <end position="186"/>
    </location>
</feature>
<keyword evidence="4" id="KW-1185">Reference proteome</keyword>
<gene>
    <name evidence="3" type="ORF">BPA01_08280</name>
</gene>
<feature type="transmembrane region" description="Helical" evidence="1">
    <location>
        <begin position="248"/>
        <end position="272"/>
    </location>
</feature>
<feature type="transmembrane region" description="Helical" evidence="1">
    <location>
        <begin position="89"/>
        <end position="112"/>
    </location>
</feature>
<feature type="domain" description="CAAX prenyl protease 2/Lysostaphin resistance protein A-like" evidence="2">
    <location>
        <begin position="132"/>
        <end position="226"/>
    </location>
</feature>
<sequence>MMKNAFRLMSANPLPGSLLLIVLLLPLIASWGQFIESGFWQETISVTLLFWPKSAWKLAVPLPGWFIFAVFTLVYTLSMIRLAQKRSLVEAFLFILAGFLLAKAGGAAFQAISGWSKLQPIGSQELAGKANLLVFATWHNPLWEELVFRGIPLLLLALLYSRKEWPGYAKWLYLIVPSLLFACYHVPGHGLGTLFESFLIGVLWAFAALRWGLGAPIVLHIFADAMLVPTLPLMKNMPLHEIPWLVEYGWLFQSLSALCALLLAMSIPMLLFSGWRRAKRTQASEL</sequence>
<evidence type="ECO:0000313" key="4">
    <source>
        <dbReference type="Proteomes" id="UP000316882"/>
    </source>
</evidence>
<evidence type="ECO:0000313" key="3">
    <source>
        <dbReference type="EMBL" id="GEB31248.1"/>
    </source>
</evidence>
<dbReference type="EMBL" id="BJMH01000003">
    <property type="protein sequence ID" value="GEB31248.1"/>
    <property type="molecule type" value="Genomic_DNA"/>
</dbReference>
<dbReference type="GO" id="GO:0080120">
    <property type="term" value="P:CAAX-box protein maturation"/>
    <property type="evidence" value="ECO:0007669"/>
    <property type="project" value="UniProtKB-ARBA"/>
</dbReference>
<dbReference type="Proteomes" id="UP000316882">
    <property type="component" value="Unassembled WGS sequence"/>
</dbReference>
<keyword evidence="1" id="KW-0472">Membrane</keyword>
<keyword evidence="1" id="KW-1133">Transmembrane helix</keyword>
<reference evidence="3 4" key="1">
    <citation type="submission" date="2019-06" db="EMBL/GenBank/DDBJ databases">
        <title>Whole genome shotgun sequence of Brevibacillus parabrevis NBRC 12334.</title>
        <authorList>
            <person name="Hosoyama A."/>
            <person name="Uohara A."/>
            <person name="Ohji S."/>
            <person name="Ichikawa N."/>
        </authorList>
    </citation>
    <scope>NUCLEOTIDE SEQUENCE [LARGE SCALE GENOMIC DNA]</scope>
    <source>
        <strain evidence="3 4">NBRC 12334</strain>
    </source>
</reference>
<dbReference type="GO" id="GO:0004175">
    <property type="term" value="F:endopeptidase activity"/>
    <property type="evidence" value="ECO:0007669"/>
    <property type="project" value="UniProtKB-ARBA"/>
</dbReference>
<dbReference type="InterPro" id="IPR003675">
    <property type="entry name" value="Rce1/LyrA-like_dom"/>
</dbReference>
<comment type="caution">
    <text evidence="3">The sequence shown here is derived from an EMBL/GenBank/DDBJ whole genome shotgun (WGS) entry which is preliminary data.</text>
</comment>
<name>A0A4Y3PJ25_BREPA</name>
<proteinExistence type="predicted"/>
<protein>
    <recommendedName>
        <fullName evidence="2">CAAX prenyl protease 2/Lysostaphin resistance protein A-like domain-containing protein</fullName>
    </recommendedName>
</protein>
<dbReference type="RefSeq" id="WP_122962550.1">
    <property type="nucleotide sequence ID" value="NZ_BJMH01000003.1"/>
</dbReference>
<feature type="transmembrane region" description="Helical" evidence="1">
    <location>
        <begin position="198"/>
        <end position="228"/>
    </location>
</feature>
<feature type="transmembrane region" description="Helical" evidence="1">
    <location>
        <begin position="56"/>
        <end position="77"/>
    </location>
</feature>
<evidence type="ECO:0000259" key="2">
    <source>
        <dbReference type="Pfam" id="PF02517"/>
    </source>
</evidence>
<accession>A0A4Y3PJ25</accession>
<organism evidence="3 4">
    <name type="scientific">Brevibacillus parabrevis</name>
    <dbReference type="NCBI Taxonomy" id="54914"/>
    <lineage>
        <taxon>Bacteria</taxon>
        <taxon>Bacillati</taxon>
        <taxon>Bacillota</taxon>
        <taxon>Bacilli</taxon>
        <taxon>Bacillales</taxon>
        <taxon>Paenibacillaceae</taxon>
        <taxon>Brevibacillus</taxon>
    </lineage>
</organism>
<dbReference type="STRING" id="54914.AV540_14925"/>
<dbReference type="AlphaFoldDB" id="A0A4Y3PJ25"/>
<keyword evidence="1" id="KW-0812">Transmembrane</keyword>
<dbReference type="Pfam" id="PF02517">
    <property type="entry name" value="Rce1-like"/>
    <property type="match status" value="1"/>
</dbReference>
<evidence type="ECO:0000256" key="1">
    <source>
        <dbReference type="SAM" id="Phobius"/>
    </source>
</evidence>